<feature type="binding site" evidence="7">
    <location>
        <position position="107"/>
    </location>
    <ligand>
        <name>Zn(2+)</name>
        <dbReference type="ChEBI" id="CHEBI:29105"/>
    </ligand>
</feature>
<dbReference type="OrthoDB" id="9801127at2"/>
<keyword evidence="5" id="KW-0238">DNA-binding</keyword>
<dbReference type="AlphaFoldDB" id="A0A1I0DYB0"/>
<dbReference type="Gene3D" id="3.30.1490.190">
    <property type="match status" value="1"/>
</dbReference>
<gene>
    <name evidence="8" type="ORF">SAMN02583745_02156</name>
</gene>
<dbReference type="GO" id="GO:0000976">
    <property type="term" value="F:transcription cis-regulatory region binding"/>
    <property type="evidence" value="ECO:0007669"/>
    <property type="project" value="TreeGrafter"/>
</dbReference>
<organism evidence="8 9">
    <name type="scientific">Thorsellia anophelis DSM 18579</name>
    <dbReference type="NCBI Taxonomy" id="1123402"/>
    <lineage>
        <taxon>Bacteria</taxon>
        <taxon>Pseudomonadati</taxon>
        <taxon>Pseudomonadota</taxon>
        <taxon>Gammaproteobacteria</taxon>
        <taxon>Enterobacterales</taxon>
        <taxon>Thorselliaceae</taxon>
        <taxon>Thorsellia</taxon>
    </lineage>
</organism>
<keyword evidence="2" id="KW-0678">Repressor</keyword>
<name>A0A1I0DYB0_9GAMM</name>
<sequence length="155" mass="17428">MDKLEYILKHAKQHCAKNGVKLTLKRENILRVLLVAGTPLSAYEIIEFCRTNHDMRISPISIYRMLNVLESQNLIHRLKSANKYIACIHIACQHSHNAPQFLICNQCGKVKELDVPIDIVNALKTSVLSAGFITDTVQLELDCLCIECKSNLALG</sequence>
<dbReference type="Gene3D" id="1.10.10.10">
    <property type="entry name" value="Winged helix-like DNA-binding domain superfamily/Winged helix DNA-binding domain"/>
    <property type="match status" value="1"/>
</dbReference>
<feature type="binding site" evidence="7">
    <location>
        <position position="104"/>
    </location>
    <ligand>
        <name>Zn(2+)</name>
        <dbReference type="ChEBI" id="CHEBI:29105"/>
    </ligand>
</feature>
<feature type="binding site" evidence="7">
    <location>
        <position position="148"/>
    </location>
    <ligand>
        <name>Zn(2+)</name>
        <dbReference type="ChEBI" id="CHEBI:29105"/>
    </ligand>
</feature>
<feature type="binding site" evidence="7">
    <location>
        <position position="145"/>
    </location>
    <ligand>
        <name>Zn(2+)</name>
        <dbReference type="ChEBI" id="CHEBI:29105"/>
    </ligand>
</feature>
<keyword evidence="9" id="KW-1185">Reference proteome</keyword>
<keyword evidence="6" id="KW-0804">Transcription</keyword>
<keyword evidence="7" id="KW-0479">Metal-binding</keyword>
<comment type="similarity">
    <text evidence="1">Belongs to the Fur family.</text>
</comment>
<dbReference type="PANTHER" id="PTHR33202:SF6">
    <property type="entry name" value="ZINC UPTAKE REGULATION PROTEIN"/>
    <property type="match status" value="1"/>
</dbReference>
<dbReference type="GO" id="GO:1900376">
    <property type="term" value="P:regulation of secondary metabolite biosynthetic process"/>
    <property type="evidence" value="ECO:0007669"/>
    <property type="project" value="TreeGrafter"/>
</dbReference>
<keyword evidence="4" id="KW-0805">Transcription regulation</keyword>
<evidence type="ECO:0000256" key="7">
    <source>
        <dbReference type="PIRSR" id="PIRSR602481-1"/>
    </source>
</evidence>
<dbReference type="InterPro" id="IPR036388">
    <property type="entry name" value="WH-like_DNA-bd_sf"/>
</dbReference>
<dbReference type="PANTHER" id="PTHR33202">
    <property type="entry name" value="ZINC UPTAKE REGULATION PROTEIN"/>
    <property type="match status" value="1"/>
</dbReference>
<evidence type="ECO:0000256" key="4">
    <source>
        <dbReference type="ARBA" id="ARBA00023015"/>
    </source>
</evidence>
<keyword evidence="3 7" id="KW-0862">Zinc</keyword>
<dbReference type="EMBL" id="FOHV01000020">
    <property type="protein sequence ID" value="SET36869.1"/>
    <property type="molecule type" value="Genomic_DNA"/>
</dbReference>
<dbReference type="GO" id="GO:0008270">
    <property type="term" value="F:zinc ion binding"/>
    <property type="evidence" value="ECO:0007669"/>
    <property type="project" value="TreeGrafter"/>
</dbReference>
<dbReference type="SUPFAM" id="SSF46785">
    <property type="entry name" value="Winged helix' DNA-binding domain"/>
    <property type="match status" value="1"/>
</dbReference>
<dbReference type="InterPro" id="IPR043135">
    <property type="entry name" value="Fur_C"/>
</dbReference>
<dbReference type="InterPro" id="IPR036390">
    <property type="entry name" value="WH_DNA-bd_sf"/>
</dbReference>
<dbReference type="RefSeq" id="WP_093320857.1">
    <property type="nucleotide sequence ID" value="NZ_FOHV01000020.1"/>
</dbReference>
<dbReference type="GO" id="GO:0045892">
    <property type="term" value="P:negative regulation of DNA-templated transcription"/>
    <property type="evidence" value="ECO:0007669"/>
    <property type="project" value="TreeGrafter"/>
</dbReference>
<evidence type="ECO:0000256" key="1">
    <source>
        <dbReference type="ARBA" id="ARBA00007957"/>
    </source>
</evidence>
<evidence type="ECO:0000256" key="6">
    <source>
        <dbReference type="ARBA" id="ARBA00023163"/>
    </source>
</evidence>
<dbReference type="Proteomes" id="UP000242642">
    <property type="component" value="Unassembled WGS sequence"/>
</dbReference>
<evidence type="ECO:0000256" key="2">
    <source>
        <dbReference type="ARBA" id="ARBA00022491"/>
    </source>
</evidence>
<dbReference type="InterPro" id="IPR002481">
    <property type="entry name" value="FUR"/>
</dbReference>
<evidence type="ECO:0000256" key="3">
    <source>
        <dbReference type="ARBA" id="ARBA00022833"/>
    </source>
</evidence>
<dbReference type="Pfam" id="PF01475">
    <property type="entry name" value="FUR"/>
    <property type="match status" value="1"/>
</dbReference>
<comment type="cofactor">
    <cofactor evidence="7">
        <name>Zn(2+)</name>
        <dbReference type="ChEBI" id="CHEBI:29105"/>
    </cofactor>
    <text evidence="7">Binds 1 zinc ion per subunit.</text>
</comment>
<dbReference type="GO" id="GO:0005829">
    <property type="term" value="C:cytosol"/>
    <property type="evidence" value="ECO:0007669"/>
    <property type="project" value="TreeGrafter"/>
</dbReference>
<evidence type="ECO:0000256" key="5">
    <source>
        <dbReference type="ARBA" id="ARBA00023125"/>
    </source>
</evidence>
<dbReference type="STRING" id="1123402.SAMN02583745_02156"/>
<proteinExistence type="inferred from homology"/>
<evidence type="ECO:0000313" key="8">
    <source>
        <dbReference type="EMBL" id="SET36869.1"/>
    </source>
</evidence>
<accession>A0A1I0DYB0</accession>
<reference evidence="9" key="1">
    <citation type="submission" date="2016-10" db="EMBL/GenBank/DDBJ databases">
        <authorList>
            <person name="Varghese N."/>
            <person name="Submissions S."/>
        </authorList>
    </citation>
    <scope>NUCLEOTIDE SEQUENCE [LARGE SCALE GENOMIC DNA]</scope>
    <source>
        <strain evidence="9">DSM 18579</strain>
    </source>
</reference>
<evidence type="ECO:0000313" key="9">
    <source>
        <dbReference type="Proteomes" id="UP000242642"/>
    </source>
</evidence>
<dbReference type="GO" id="GO:0003700">
    <property type="term" value="F:DNA-binding transcription factor activity"/>
    <property type="evidence" value="ECO:0007669"/>
    <property type="project" value="InterPro"/>
</dbReference>
<protein>
    <submittedName>
        <fullName evidence="8">Fur family transcriptional regulator, zinc uptake regulator</fullName>
    </submittedName>
</protein>